<dbReference type="EMBL" id="CP017150">
    <property type="protein sequence ID" value="AOP52315.1"/>
    <property type="molecule type" value="Genomic_DNA"/>
</dbReference>
<dbReference type="AlphaFoldDB" id="A0A1D7VZX3"/>
<evidence type="ECO:0000313" key="9">
    <source>
        <dbReference type="Proteomes" id="UP000094793"/>
    </source>
</evidence>
<evidence type="ECO:0000313" key="4">
    <source>
        <dbReference type="EMBL" id="PCC18734.1"/>
    </source>
</evidence>
<dbReference type="EMBL" id="NRHA01000023">
    <property type="protein sequence ID" value="PCC52355.1"/>
    <property type="molecule type" value="Genomic_DNA"/>
</dbReference>
<dbReference type="EMBL" id="NRGQ01000027">
    <property type="protein sequence ID" value="PCC41568.1"/>
    <property type="molecule type" value="Genomic_DNA"/>
</dbReference>
<sequence>MTSPPVVAVDVGGTKIRAGSVIDGVVDHLREVPTPAAAGARAILGTIAEVARGVIRDTEVSTPDASTPTWRIGIGSAGVIDPDTGTVVSATDSITGWAGTALTAEITARLGAETRAVNDVHAHALGEALAGAACGTQSSLLVAAGTGIGGGFITENRLLTGRHAAAGHIGHLPVAAAQGLPCPCGGMGHLEAIASGPAVLSAYHRAVGDQGPGGPRVSTTRELAELADSGEAPAQRAFEQAGRALGSALGGVANVLSPEVVVIGGGLSGAGELWWVPLREAFETELIPAVRGLSLRPAQLGQDAALIGAASLWSSGRVSTDETTMTSSGELQ</sequence>
<dbReference type="GO" id="GO:0004340">
    <property type="term" value="F:glucokinase activity"/>
    <property type="evidence" value="ECO:0007669"/>
    <property type="project" value="UniProtKB-EC"/>
</dbReference>
<dbReference type="SUPFAM" id="SSF53067">
    <property type="entry name" value="Actin-like ATPase domain"/>
    <property type="match status" value="1"/>
</dbReference>
<dbReference type="EMBL" id="FXZG01000035">
    <property type="protein sequence ID" value="SMY02266.1"/>
    <property type="molecule type" value="Genomic_DNA"/>
</dbReference>
<dbReference type="PANTHER" id="PTHR18964">
    <property type="entry name" value="ROK (REPRESSOR, ORF, KINASE) FAMILY"/>
    <property type="match status" value="1"/>
</dbReference>
<dbReference type="Pfam" id="PF00480">
    <property type="entry name" value="ROK"/>
    <property type="match status" value="1"/>
</dbReference>
<name>A0A1D7VZX3_BREAU</name>
<dbReference type="Proteomes" id="UP000234289">
    <property type="component" value="Unassembled WGS sequence"/>
</dbReference>
<reference evidence="2" key="1">
    <citation type="submission" date="2016-09" db="EMBL/GenBank/DDBJ databases">
        <title>Complete Genome Sequence of Brevibacterium aurantiacum SMQ-1335.</title>
        <authorList>
            <person name="de Melo A.G."/>
            <person name="Labrie S.J."/>
            <person name="Dumaresq J."/>
            <person name="Roberts R.J."/>
            <person name="Tremblay D.M."/>
            <person name="Moineau S."/>
        </authorList>
    </citation>
    <scope>NUCLEOTIDE SEQUENCE</scope>
    <source>
        <strain evidence="2">SMQ-1335</strain>
    </source>
</reference>
<evidence type="ECO:0000256" key="1">
    <source>
        <dbReference type="ARBA" id="ARBA00006479"/>
    </source>
</evidence>
<evidence type="ECO:0000313" key="12">
    <source>
        <dbReference type="Proteomes" id="UP000218620"/>
    </source>
</evidence>
<dbReference type="Proteomes" id="UP000234327">
    <property type="component" value="Unassembled WGS sequence"/>
</dbReference>
<dbReference type="Proteomes" id="UP000282731">
    <property type="component" value="Chromosome"/>
</dbReference>
<evidence type="ECO:0000313" key="8">
    <source>
        <dbReference type="EMBL" id="SMY02266.1"/>
    </source>
</evidence>
<dbReference type="Proteomes" id="UP000218377">
    <property type="component" value="Unassembled WGS sequence"/>
</dbReference>
<reference evidence="7 14" key="4">
    <citation type="submission" date="2017-03" db="EMBL/GenBank/DDBJ databases">
        <authorList>
            <person name="Afonso C.L."/>
            <person name="Miller P.J."/>
            <person name="Scott M.A."/>
            <person name="Spackman E."/>
            <person name="Goraichik I."/>
            <person name="Dimitrov K.M."/>
            <person name="Suarez D.L."/>
            <person name="Swayne D.E."/>
        </authorList>
    </citation>
    <scope>NUCLEOTIDE SEQUENCE [LARGE SCALE GENOMIC DNA]</scope>
    <source>
        <strain evidence="7">6</strain>
        <strain evidence="14">6(3)</strain>
        <strain evidence="8">CNRZ 920</strain>
    </source>
</reference>
<dbReference type="EMBL" id="CP025334">
    <property type="protein sequence ID" value="AZT96094.1"/>
    <property type="molecule type" value="Genomic_DNA"/>
</dbReference>
<dbReference type="InterPro" id="IPR000600">
    <property type="entry name" value="ROK"/>
</dbReference>
<evidence type="ECO:0000313" key="6">
    <source>
        <dbReference type="EMBL" id="PCC52355.1"/>
    </source>
</evidence>
<dbReference type="KEGG" id="blin:BLSMQ_0601"/>
<accession>A0A2H1KJ21</accession>
<dbReference type="PATRIC" id="fig|1703.10.peg.622"/>
<dbReference type="EMBL" id="NRGX01000001">
    <property type="protein sequence ID" value="PCC18734.1"/>
    <property type="molecule type" value="Genomic_DNA"/>
</dbReference>
<dbReference type="Proteomes" id="UP000094793">
    <property type="component" value="Chromosome"/>
</dbReference>
<keyword evidence="2" id="KW-0418">Kinase</keyword>
<evidence type="ECO:0000313" key="15">
    <source>
        <dbReference type="Proteomes" id="UP000282731"/>
    </source>
</evidence>
<evidence type="ECO:0000313" key="11">
    <source>
        <dbReference type="Proteomes" id="UP000218377"/>
    </source>
</evidence>
<organism evidence="2 9">
    <name type="scientific">Brevibacterium aurantiacum</name>
    <dbReference type="NCBI Taxonomy" id="273384"/>
    <lineage>
        <taxon>Bacteria</taxon>
        <taxon>Bacillati</taxon>
        <taxon>Actinomycetota</taxon>
        <taxon>Actinomycetes</taxon>
        <taxon>Micrococcales</taxon>
        <taxon>Brevibacteriaceae</taxon>
        <taxon>Brevibacterium</taxon>
    </lineage>
</organism>
<accession>A0A2A3ZLV6</accession>
<evidence type="ECO:0000313" key="14">
    <source>
        <dbReference type="Proteomes" id="UP000234327"/>
    </source>
</evidence>
<evidence type="ECO:0000313" key="2">
    <source>
        <dbReference type="EMBL" id="AOP52315.1"/>
    </source>
</evidence>
<evidence type="ECO:0000313" key="5">
    <source>
        <dbReference type="EMBL" id="PCC41568.1"/>
    </source>
</evidence>
<protein>
    <submittedName>
        <fullName evidence="7">Glucokinase</fullName>
        <ecNumber evidence="7">2.7.1.2</ecNumber>
    </submittedName>
    <submittedName>
        <fullName evidence="2">N-acetylmannosamine kinase</fullName>
        <ecNumber evidence="2">2.7.1.60</ecNumber>
    </submittedName>
    <submittedName>
        <fullName evidence="3">ROK family protein</fullName>
    </submittedName>
</protein>
<gene>
    <name evidence="8" type="ORF">BAUR920_03504</name>
    <name evidence="7" type="ORF">BAURA63_03394</name>
    <name evidence="2" type="ORF">BLSMQ_0601</name>
    <name evidence="6" type="ORF">CIK59_16775</name>
    <name evidence="5" type="ORF">CIK65_16840</name>
    <name evidence="4" type="ORF">CIK79_10810</name>
    <name evidence="3" type="ORF">CXR27_03035</name>
</gene>
<proteinExistence type="inferred from homology"/>
<dbReference type="Proteomes" id="UP000217881">
    <property type="component" value="Unassembled WGS sequence"/>
</dbReference>
<dbReference type="GeneID" id="60904954"/>
<evidence type="ECO:0000313" key="10">
    <source>
        <dbReference type="Proteomes" id="UP000217881"/>
    </source>
</evidence>
<reference evidence="3 15" key="7">
    <citation type="submission" date="2019-01" db="EMBL/GenBank/DDBJ databases">
        <title>Comparative genomic analysis of Brevibacterium aurantiacum sheds light on its evolution and its adaptation to smear-ripened cheeses.</title>
        <authorList>
            <person name="Moineau S."/>
        </authorList>
    </citation>
    <scope>NUCLEOTIDE SEQUENCE [LARGE SCALE GENOMIC DNA]</scope>
    <source>
        <strain evidence="3 15">SMQ-1420</strain>
    </source>
</reference>
<dbReference type="EC" id="2.7.1.2" evidence="7"/>
<evidence type="ECO:0000313" key="7">
    <source>
        <dbReference type="EMBL" id="SMX99780.1"/>
    </source>
</evidence>
<reference evidence="10 11" key="3">
    <citation type="journal article" date="2017" name="Elife">
        <title>Extensive horizontal gene transfer in cheese-associated bacteria.</title>
        <authorList>
            <person name="Bonham K.S."/>
            <person name="Wolfe B.E."/>
            <person name="Dutton R.J."/>
        </authorList>
    </citation>
    <scope>NUCLEOTIDE SEQUENCE [LARGE SCALE GENOMIC DNA]</scope>
    <source>
        <strain evidence="6 10">738_8</strain>
        <strain evidence="5 12">962_8</strain>
        <strain evidence="4 11">JB5</strain>
    </source>
</reference>
<reference evidence="9" key="2">
    <citation type="submission" date="2016-09" db="EMBL/GenBank/DDBJ databases">
        <title>Complete Genome Sequence of Brevibacterium linens SMQ-1335.</title>
        <authorList>
            <person name="de Melo A.G."/>
            <person name="Labrie S.J."/>
            <person name="Dumaresq J."/>
            <person name="Roberts R.J."/>
            <person name="Tremblay D.M."/>
            <person name="Moineau S."/>
        </authorList>
    </citation>
    <scope>NUCLEOTIDE SEQUENCE [LARGE SCALE GENOMIC DNA]</scope>
    <source>
        <strain evidence="9">SMQ-1335</strain>
    </source>
</reference>
<dbReference type="InterPro" id="IPR043129">
    <property type="entry name" value="ATPase_NBD"/>
</dbReference>
<dbReference type="EMBL" id="FXYZ01000022">
    <property type="protein sequence ID" value="SMX99780.1"/>
    <property type="molecule type" value="Genomic_DNA"/>
</dbReference>
<accession>A0A1D7VZX3</accession>
<keyword evidence="2" id="KW-0808">Transferase</keyword>
<dbReference type="RefSeq" id="WP_009885173.1">
    <property type="nucleotide sequence ID" value="NZ_AAGP01000050.1"/>
</dbReference>
<dbReference type="eggNOG" id="COG1940">
    <property type="taxonomic scope" value="Bacteria"/>
</dbReference>
<reference evidence="13" key="5">
    <citation type="submission" date="2017-03" db="EMBL/GenBank/DDBJ databases">
        <authorList>
            <person name="Monnet C."/>
        </authorList>
    </citation>
    <scope>NUCLEOTIDE SEQUENCE [LARGE SCALE GENOMIC DNA]</scope>
    <source>
        <strain evidence="13">CNRZ 920</strain>
    </source>
</reference>
<evidence type="ECO:0000313" key="13">
    <source>
        <dbReference type="Proteomes" id="UP000234289"/>
    </source>
</evidence>
<dbReference type="Gene3D" id="3.30.420.40">
    <property type="match status" value="2"/>
</dbReference>
<dbReference type="GO" id="GO:0009384">
    <property type="term" value="F:N-acylmannosamine kinase activity"/>
    <property type="evidence" value="ECO:0007669"/>
    <property type="project" value="UniProtKB-EC"/>
</dbReference>
<evidence type="ECO:0000313" key="3">
    <source>
        <dbReference type="EMBL" id="AZT96094.1"/>
    </source>
</evidence>
<dbReference type="EC" id="2.7.1.60" evidence="2"/>
<comment type="similarity">
    <text evidence="1">Belongs to the ROK (NagC/XylR) family.</text>
</comment>
<reference evidence="3 15" key="6">
    <citation type="submission" date="2017-12" db="EMBL/GenBank/DDBJ databases">
        <authorList>
            <person name="Levesque S."/>
        </authorList>
    </citation>
    <scope>NUCLEOTIDE SEQUENCE [LARGE SCALE GENOMIC DNA]</scope>
    <source>
        <strain evidence="3 15">SMQ-1420</strain>
    </source>
</reference>
<dbReference type="OrthoDB" id="8772678at2"/>
<dbReference type="PANTHER" id="PTHR18964:SF169">
    <property type="entry name" value="N-ACETYLMANNOSAMINE KINASE"/>
    <property type="match status" value="1"/>
</dbReference>
<dbReference type="Proteomes" id="UP000218620">
    <property type="component" value="Unassembled WGS sequence"/>
</dbReference>